<reference evidence="11" key="1">
    <citation type="submission" date="2009-06" db="EMBL/GenBank/DDBJ databases">
        <title>Complete sequence of Dickeya dadantii Ech703.</title>
        <authorList>
            <consortium name="US DOE Joint Genome Institute"/>
            <person name="Lucas S."/>
            <person name="Copeland A."/>
            <person name="Lapidus A."/>
            <person name="Glavina del Rio T."/>
            <person name="Dalin E."/>
            <person name="Tice H."/>
            <person name="Bruce D."/>
            <person name="Goodwin L."/>
            <person name="Pitluck S."/>
            <person name="Chertkov O."/>
            <person name="Brettin T."/>
            <person name="Detter J.C."/>
            <person name="Han C."/>
            <person name="Larimer F."/>
            <person name="Land M."/>
            <person name="Hauser L."/>
            <person name="Kyrpides N."/>
            <person name="Mikhailova N."/>
            <person name="Balakrishnan V."/>
            <person name="Glasner J."/>
            <person name="Perna N.T."/>
        </authorList>
    </citation>
    <scope>NUCLEOTIDE SEQUENCE [LARGE SCALE GENOMIC DNA]</scope>
    <source>
        <strain evidence="11">Ech703</strain>
    </source>
</reference>
<dbReference type="eggNOG" id="COG2976">
    <property type="taxonomic scope" value="Bacteria"/>
</dbReference>
<evidence type="ECO:0000256" key="4">
    <source>
        <dbReference type="ARBA" id="ARBA00022989"/>
    </source>
</evidence>
<keyword evidence="2" id="KW-1003">Cell membrane</keyword>
<comment type="subcellular location">
    <subcellularLocation>
        <location evidence="1">Cell membrane</location>
        <topology evidence="1">Single-pass type II membrane protein</topology>
    </subcellularLocation>
</comment>
<dbReference type="EMBL" id="CP001654">
    <property type="protein sequence ID" value="ACS86512.1"/>
    <property type="molecule type" value="Genomic_DNA"/>
</dbReference>
<comment type="similarity">
    <text evidence="7">Belongs to the YfgM family.</text>
</comment>
<evidence type="ECO:0000313" key="12">
    <source>
        <dbReference type="Proteomes" id="UP000002734"/>
    </source>
</evidence>
<feature type="domain" description="Ancillary SecYEG translocon subunit/Cell division coordinator CpoB TPR" evidence="10">
    <location>
        <begin position="15"/>
        <end position="207"/>
    </location>
</feature>
<dbReference type="PANTHER" id="PTHR38035">
    <property type="entry name" value="UPF0070 PROTEIN YFGM"/>
    <property type="match status" value="1"/>
</dbReference>
<proteinExistence type="inferred from homology"/>
<evidence type="ECO:0000256" key="7">
    <source>
        <dbReference type="ARBA" id="ARBA00024197"/>
    </source>
</evidence>
<dbReference type="PIRSF" id="PIRSF006170">
    <property type="entry name" value="YfgM"/>
    <property type="match status" value="1"/>
</dbReference>
<evidence type="ECO:0000259" key="10">
    <source>
        <dbReference type="Pfam" id="PF09976"/>
    </source>
</evidence>
<keyword evidence="3 9" id="KW-0812">Transmembrane</keyword>
<name>C6CAL4_MUSP7</name>
<evidence type="ECO:0000313" key="11">
    <source>
        <dbReference type="EMBL" id="ACS86512.1"/>
    </source>
</evidence>
<dbReference type="SUPFAM" id="SSF48452">
    <property type="entry name" value="TPR-like"/>
    <property type="match status" value="1"/>
</dbReference>
<dbReference type="AlphaFoldDB" id="C6CAL4"/>
<dbReference type="PANTHER" id="PTHR38035:SF1">
    <property type="entry name" value="ANCILLARY SECYEG TRANSLOCON SUBUNIT"/>
    <property type="match status" value="1"/>
</dbReference>
<keyword evidence="5 9" id="KW-0472">Membrane</keyword>
<evidence type="ECO:0000256" key="2">
    <source>
        <dbReference type="ARBA" id="ARBA00022475"/>
    </source>
</evidence>
<dbReference type="InterPro" id="IPR026039">
    <property type="entry name" value="YfgM"/>
</dbReference>
<organism evidence="11 12">
    <name type="scientific">Musicola paradisiaca (strain Ech703)</name>
    <name type="common">Dickeya paradisiaca</name>
    <name type="synonym">Dickeya dadantii</name>
    <dbReference type="NCBI Taxonomy" id="579405"/>
    <lineage>
        <taxon>Bacteria</taxon>
        <taxon>Pseudomonadati</taxon>
        <taxon>Pseudomonadota</taxon>
        <taxon>Gammaproteobacteria</taxon>
        <taxon>Enterobacterales</taxon>
        <taxon>Pectobacteriaceae</taxon>
        <taxon>Musicola</taxon>
    </lineage>
</organism>
<dbReference type="Pfam" id="PF09976">
    <property type="entry name" value="TPR_21"/>
    <property type="match status" value="1"/>
</dbReference>
<dbReference type="STRING" id="579405.Dd703_2735"/>
<keyword evidence="4 9" id="KW-1133">Transmembrane helix</keyword>
<dbReference type="RefSeq" id="WP_015854417.1">
    <property type="nucleotide sequence ID" value="NC_012880.1"/>
</dbReference>
<dbReference type="HOGENOM" id="CLU_084785_0_0_6"/>
<dbReference type="Gene3D" id="1.25.40.10">
    <property type="entry name" value="Tetratricopeptide repeat domain"/>
    <property type="match status" value="1"/>
</dbReference>
<evidence type="ECO:0000256" key="6">
    <source>
        <dbReference type="ARBA" id="ARBA00023186"/>
    </source>
</evidence>
<dbReference type="InterPro" id="IPR011990">
    <property type="entry name" value="TPR-like_helical_dom_sf"/>
</dbReference>
<dbReference type="Proteomes" id="UP000002734">
    <property type="component" value="Chromosome"/>
</dbReference>
<dbReference type="KEGG" id="dda:Dd703_2735"/>
<evidence type="ECO:0000256" key="5">
    <source>
        <dbReference type="ARBA" id="ARBA00023136"/>
    </source>
</evidence>
<accession>C6CAL4</accession>
<sequence>MEVYTTESEQIDAVRRFLVENGKALAVGVVLGVGALVGWRFWQNHQESTAMASSMAYQQAMDTLTAAAGKPEGIAGIQQFAAEEHGSYSALASLSLARQYADQNDFPKAEQQLRQALSQTKDADLQTIVNLRLARVLLQQKKADDALKTLDAVKSAGWLAMAADVRGDALVSKGDTQGARDAYNQGIASNPPQGLQSILRMKLNNLSS</sequence>
<evidence type="ECO:0000256" key="8">
    <source>
        <dbReference type="ARBA" id="ARBA00024235"/>
    </source>
</evidence>
<gene>
    <name evidence="11" type="ordered locus">Dd703_2735</name>
</gene>
<evidence type="ECO:0000256" key="3">
    <source>
        <dbReference type="ARBA" id="ARBA00022692"/>
    </source>
</evidence>
<keyword evidence="6" id="KW-0143">Chaperone</keyword>
<feature type="transmembrane region" description="Helical" evidence="9">
    <location>
        <begin position="24"/>
        <end position="42"/>
    </location>
</feature>
<evidence type="ECO:0000256" key="1">
    <source>
        <dbReference type="ARBA" id="ARBA00004401"/>
    </source>
</evidence>
<dbReference type="InterPro" id="IPR018704">
    <property type="entry name" value="SecYEG/CpoB_TPR"/>
</dbReference>
<protein>
    <recommendedName>
        <fullName evidence="8">Ancillary SecYEG translocon subunit</fullName>
    </recommendedName>
</protein>
<dbReference type="GO" id="GO:0005886">
    <property type="term" value="C:plasma membrane"/>
    <property type="evidence" value="ECO:0007669"/>
    <property type="project" value="UniProtKB-SubCell"/>
</dbReference>
<evidence type="ECO:0000256" key="9">
    <source>
        <dbReference type="SAM" id="Phobius"/>
    </source>
</evidence>
<dbReference type="GO" id="GO:0044877">
    <property type="term" value="F:protein-containing complex binding"/>
    <property type="evidence" value="ECO:0007669"/>
    <property type="project" value="InterPro"/>
</dbReference>
<keyword evidence="12" id="KW-1185">Reference proteome</keyword>